<evidence type="ECO:0000313" key="2">
    <source>
        <dbReference type="Proteomes" id="UP000232883"/>
    </source>
</evidence>
<organism evidence="1 2">
    <name type="scientific">Spirosoma pollinicola</name>
    <dbReference type="NCBI Taxonomy" id="2057025"/>
    <lineage>
        <taxon>Bacteria</taxon>
        <taxon>Pseudomonadati</taxon>
        <taxon>Bacteroidota</taxon>
        <taxon>Cytophagia</taxon>
        <taxon>Cytophagales</taxon>
        <taxon>Cytophagaceae</taxon>
        <taxon>Spirosoma</taxon>
    </lineage>
</organism>
<proteinExistence type="predicted"/>
<protein>
    <submittedName>
        <fullName evidence="1">Uncharacterized protein</fullName>
    </submittedName>
</protein>
<dbReference type="KEGG" id="spir:CWM47_13785"/>
<dbReference type="EMBL" id="CP025096">
    <property type="protein sequence ID" value="AUD02808.1"/>
    <property type="molecule type" value="Genomic_DNA"/>
</dbReference>
<evidence type="ECO:0000313" key="1">
    <source>
        <dbReference type="EMBL" id="AUD02808.1"/>
    </source>
</evidence>
<dbReference type="Proteomes" id="UP000232883">
    <property type="component" value="Chromosome"/>
</dbReference>
<sequence length="294" mass="31238">MVLSFSLSLQAQSVPIPENMTSASVLKRDTAKAVHHLFRARRIGGTVNIFLGLNMISTGALFGSASSSTSILSTLPGDLIVGMGISKLIRFKKEREIDLLAAYERGVPLPEKIQRRLNSTHLMPSMLAKPASLPDTLNNLSAGVADATIGTTEGVIDTLTNALVRMPALMTVASVMHGDTVRAIHHLFSTKRGGGTIFLGIISIGLGLGIAAGVRALSNDVTNAYTTTILKSSTQAHAKSPSFLTYSLPGLIITGIGFAKSARFSKEAENLLIEAYENGIPLPIEIKQKLQTNF</sequence>
<keyword evidence="2" id="KW-1185">Reference proteome</keyword>
<name>A0A2K8YZ37_9BACT</name>
<dbReference type="AlphaFoldDB" id="A0A2K8YZ37"/>
<gene>
    <name evidence="1" type="ORF">CWM47_13785</name>
</gene>
<accession>A0A2K8YZ37</accession>
<reference evidence="1 2" key="1">
    <citation type="submission" date="2017-11" db="EMBL/GenBank/DDBJ databases">
        <title>Taxonomic description and genome sequences of Spirosoma HA7 sp. nov., isolated from pollen microhabitat of Corylus avellana.</title>
        <authorList>
            <person name="Ambika Manirajan B."/>
            <person name="Suarez C."/>
            <person name="Ratering S."/>
            <person name="Geissler-Plaum R."/>
            <person name="Cardinale M."/>
            <person name="Sylvia S."/>
        </authorList>
    </citation>
    <scope>NUCLEOTIDE SEQUENCE [LARGE SCALE GENOMIC DNA]</scope>
    <source>
        <strain evidence="1 2">HA7</strain>
    </source>
</reference>